<evidence type="ECO:0000256" key="5">
    <source>
        <dbReference type="ARBA" id="ARBA00023136"/>
    </source>
</evidence>
<evidence type="ECO:0000313" key="8">
    <source>
        <dbReference type="EMBL" id="MBD1400796.1"/>
    </source>
</evidence>
<name>A0A8J6QQ14_9BACT</name>
<keyword evidence="5 6" id="KW-0472">Membrane</keyword>
<evidence type="ECO:0000313" key="9">
    <source>
        <dbReference type="Proteomes" id="UP000632828"/>
    </source>
</evidence>
<protein>
    <submittedName>
        <fullName evidence="8">FtsX-like permease family protein</fullName>
    </submittedName>
</protein>
<feature type="transmembrane region" description="Helical" evidence="6">
    <location>
        <begin position="307"/>
        <end position="336"/>
    </location>
</feature>
<keyword evidence="2" id="KW-1003">Cell membrane</keyword>
<evidence type="ECO:0000256" key="3">
    <source>
        <dbReference type="ARBA" id="ARBA00022692"/>
    </source>
</evidence>
<feature type="transmembrane region" description="Helical" evidence="6">
    <location>
        <begin position="20"/>
        <end position="41"/>
    </location>
</feature>
<organism evidence="8 9">
    <name type="scientific">Pelovirga terrestris</name>
    <dbReference type="NCBI Taxonomy" id="2771352"/>
    <lineage>
        <taxon>Bacteria</taxon>
        <taxon>Pseudomonadati</taxon>
        <taxon>Thermodesulfobacteriota</taxon>
        <taxon>Desulfuromonadia</taxon>
        <taxon>Geobacterales</taxon>
        <taxon>Geobacteraceae</taxon>
        <taxon>Pelovirga</taxon>
    </lineage>
</organism>
<feature type="domain" description="ABC3 transporter permease C-terminal" evidence="7">
    <location>
        <begin position="266"/>
        <end position="373"/>
    </location>
</feature>
<sequence>MMDLLTQSLRLMRRELRHGLRGFGVFATCLFLGVFAVAAIGNFSAAARSGLLDDAGALLGGDLELRLAHRPADHEQLEFLQQNAVVSSTLQLRTMALAVGSEQRRLVELKAVDDLYPLYGRLLIDPQQPLDQALAERNDLPGALVESSFLDRLNLAVGDLIQLGSTQFQIRGRLINEPDRSFGAFTLGPRVMIDQARLMSTGLVQPGSLVDYNYRLKLADRELVDDFRRELEARFPDAGWRIRTWRQATPRISDFLDRMETNLTLLGLCALLLGGLGVTGAVRGYLGGKISHIATMKSLGASRKLIFTTYLLQILFLGAIATLAGLICGAAIPWLLSSLLGSNLPFPLTVAIFPRVWVIVAIFGLLTALLFSLKELGTACRIPPALLFRGYVETRKKTSGTGVRVAMTITAALLIAVALFSSADQRLAWWFISGAAGCFVLFHLLAALVIKLMRMVPRPSQPLLRLALTSLKSPGSPASNIIFSLGIGLTVLVLIVQIQGNLNSLVTTTLPEKAPTFFFFDLQPQQIESFNAMLFEQSQDITFEASPTLRGRITAIAGVPITERTIDPSVRWAIRGDRFFSYAAAMPAGTRITAGDWWPDDYQGPPLLSITSDLAAGFGVGIGDTISVSILGRTITAEIANLRSVDWSTLELNFALIFAPGTLEQAPHSFLAAAHLPEELEEQLYRQITSAFPNVSAVSVREILANVARNLEHIGWAFKGMAAITLLTGFLVLIGAISADQHRRIRDAVIYKVCGSTRLDILRVFATEFLILGLITGGVSLFIGTLAAFAVLEGPLNSDFQLQGMAVLLTLLTGIALTMILGLLGTWKALGQKASSYLHR</sequence>
<comment type="subcellular location">
    <subcellularLocation>
        <location evidence="1">Cell membrane</location>
        <topology evidence="1">Multi-pass membrane protein</topology>
    </subcellularLocation>
</comment>
<dbReference type="InterPro" id="IPR003838">
    <property type="entry name" value="ABC3_permease_C"/>
</dbReference>
<evidence type="ECO:0000256" key="4">
    <source>
        <dbReference type="ARBA" id="ARBA00022989"/>
    </source>
</evidence>
<dbReference type="RefSeq" id="WP_191155725.1">
    <property type="nucleotide sequence ID" value="NZ_JACWUN010000009.1"/>
</dbReference>
<feature type="domain" description="ABC3 transporter permease C-terminal" evidence="7">
    <location>
        <begin position="721"/>
        <end position="832"/>
    </location>
</feature>
<dbReference type="PANTHER" id="PTHR30287:SF1">
    <property type="entry name" value="INNER MEMBRANE PROTEIN"/>
    <property type="match status" value="1"/>
</dbReference>
<feature type="transmembrane region" description="Helical" evidence="6">
    <location>
        <begin position="403"/>
        <end position="421"/>
    </location>
</feature>
<dbReference type="GO" id="GO:0005886">
    <property type="term" value="C:plasma membrane"/>
    <property type="evidence" value="ECO:0007669"/>
    <property type="project" value="UniProtKB-SubCell"/>
</dbReference>
<evidence type="ECO:0000256" key="2">
    <source>
        <dbReference type="ARBA" id="ARBA00022475"/>
    </source>
</evidence>
<feature type="transmembrane region" description="Helical" evidence="6">
    <location>
        <begin position="716"/>
        <end position="737"/>
    </location>
</feature>
<evidence type="ECO:0000256" key="6">
    <source>
        <dbReference type="SAM" id="Phobius"/>
    </source>
</evidence>
<feature type="transmembrane region" description="Helical" evidence="6">
    <location>
        <begin position="427"/>
        <end position="450"/>
    </location>
</feature>
<dbReference type="AlphaFoldDB" id="A0A8J6QQ14"/>
<dbReference type="PANTHER" id="PTHR30287">
    <property type="entry name" value="MEMBRANE COMPONENT OF PREDICTED ABC SUPERFAMILY METABOLITE UPTAKE TRANSPORTER"/>
    <property type="match status" value="1"/>
</dbReference>
<evidence type="ECO:0000259" key="7">
    <source>
        <dbReference type="Pfam" id="PF02687"/>
    </source>
</evidence>
<keyword evidence="3 6" id="KW-0812">Transmembrane</keyword>
<proteinExistence type="predicted"/>
<feature type="transmembrane region" description="Helical" evidence="6">
    <location>
        <begin position="804"/>
        <end position="830"/>
    </location>
</feature>
<accession>A0A8J6QQ14</accession>
<reference evidence="8" key="1">
    <citation type="submission" date="2020-09" db="EMBL/GenBank/DDBJ databases">
        <title>Pelobacter alkaliphilus sp. nov., a novel anaerobic arsenate-reducing bacterium from terrestrial mud volcano.</title>
        <authorList>
            <person name="Khomyakova M.A."/>
            <person name="Merkel A.Y."/>
            <person name="Slobodkin A.I."/>
        </authorList>
    </citation>
    <scope>NUCLEOTIDE SEQUENCE</scope>
    <source>
        <strain evidence="8">M08fum</strain>
    </source>
</reference>
<keyword evidence="9" id="KW-1185">Reference proteome</keyword>
<dbReference type="Proteomes" id="UP000632828">
    <property type="component" value="Unassembled WGS sequence"/>
</dbReference>
<feature type="transmembrane region" description="Helical" evidence="6">
    <location>
        <begin position="481"/>
        <end position="500"/>
    </location>
</feature>
<dbReference type="InterPro" id="IPR038766">
    <property type="entry name" value="Membrane_comp_ABC_pdt"/>
</dbReference>
<feature type="transmembrane region" description="Helical" evidence="6">
    <location>
        <begin position="356"/>
        <end position="373"/>
    </location>
</feature>
<keyword evidence="4 6" id="KW-1133">Transmembrane helix</keyword>
<feature type="transmembrane region" description="Helical" evidence="6">
    <location>
        <begin position="263"/>
        <end position="286"/>
    </location>
</feature>
<evidence type="ECO:0000256" key="1">
    <source>
        <dbReference type="ARBA" id="ARBA00004651"/>
    </source>
</evidence>
<feature type="transmembrane region" description="Helical" evidence="6">
    <location>
        <begin position="769"/>
        <end position="792"/>
    </location>
</feature>
<dbReference type="Pfam" id="PF02687">
    <property type="entry name" value="FtsX"/>
    <property type="match status" value="2"/>
</dbReference>
<dbReference type="EMBL" id="JACWUN010000009">
    <property type="protein sequence ID" value="MBD1400796.1"/>
    <property type="molecule type" value="Genomic_DNA"/>
</dbReference>
<gene>
    <name evidence="8" type="ORF">ICT70_08950</name>
</gene>
<comment type="caution">
    <text evidence="8">The sequence shown here is derived from an EMBL/GenBank/DDBJ whole genome shotgun (WGS) entry which is preliminary data.</text>
</comment>